<comment type="caution">
    <text evidence="2">The sequence shown here is derived from an EMBL/GenBank/DDBJ whole genome shotgun (WGS) entry which is preliminary data.</text>
</comment>
<keyword evidence="1" id="KW-1133">Transmembrane helix</keyword>
<evidence type="ECO:0000256" key="1">
    <source>
        <dbReference type="SAM" id="Phobius"/>
    </source>
</evidence>
<protein>
    <submittedName>
        <fullName evidence="2">Uncharacterized protein</fullName>
    </submittedName>
</protein>
<proteinExistence type="predicted"/>
<gene>
    <name evidence="2" type="ORF">Fcan01_16453</name>
</gene>
<evidence type="ECO:0000313" key="2">
    <source>
        <dbReference type="EMBL" id="OXA48958.1"/>
    </source>
</evidence>
<dbReference type="AlphaFoldDB" id="A0A226DVB1"/>
<reference evidence="2 3" key="1">
    <citation type="submission" date="2015-12" db="EMBL/GenBank/DDBJ databases">
        <title>The genome of Folsomia candida.</title>
        <authorList>
            <person name="Faddeeva A."/>
            <person name="Derks M.F."/>
            <person name="Anvar Y."/>
            <person name="Smit S."/>
            <person name="Van Straalen N."/>
            <person name="Roelofs D."/>
        </authorList>
    </citation>
    <scope>NUCLEOTIDE SEQUENCE [LARGE SCALE GENOMIC DNA]</scope>
    <source>
        <strain evidence="2 3">VU population</strain>
        <tissue evidence="2">Whole body</tissue>
    </source>
</reference>
<feature type="transmembrane region" description="Helical" evidence="1">
    <location>
        <begin position="38"/>
        <end position="61"/>
    </location>
</feature>
<accession>A0A226DVB1</accession>
<evidence type="ECO:0000313" key="3">
    <source>
        <dbReference type="Proteomes" id="UP000198287"/>
    </source>
</evidence>
<sequence length="331" mass="38291">MQFWAWITPYRWPVWIVLFLVMVASTMAITTFDYNTEVFVFLSNLKMSLITNLFIMIGIILRQVSGTQSGLKWVIHLTMILTLAVYETYFTSMVVVPVKIENNPGFVSLLKSGYKIAFYRAVGNGSISITNSHNKFLNIYAYDFKKLGILGWMQNKNHLYHVPNQKEKKDVMYNRSLKVMTDASHHSDNQELSSSILDMENSYGNMTCKFVPETFLRTHSYDLAHISVRVEVINFLGGIRDGGIYNFWVRTWSNLFVRRNKRVTRRMLRRRRIFVDETEILKWEDLIQLNNLGSLFLICGSCLGIGVVVFVGEKCVSILSVPNTIEVQVFK</sequence>
<name>A0A226DVB1_FOLCA</name>
<organism evidence="2 3">
    <name type="scientific">Folsomia candida</name>
    <name type="common">Springtail</name>
    <dbReference type="NCBI Taxonomy" id="158441"/>
    <lineage>
        <taxon>Eukaryota</taxon>
        <taxon>Metazoa</taxon>
        <taxon>Ecdysozoa</taxon>
        <taxon>Arthropoda</taxon>
        <taxon>Hexapoda</taxon>
        <taxon>Collembola</taxon>
        <taxon>Entomobryomorpha</taxon>
        <taxon>Isotomoidea</taxon>
        <taxon>Isotomidae</taxon>
        <taxon>Proisotominae</taxon>
        <taxon>Folsomia</taxon>
    </lineage>
</organism>
<keyword evidence="3" id="KW-1185">Reference proteome</keyword>
<keyword evidence="1" id="KW-0472">Membrane</keyword>
<feature type="transmembrane region" description="Helical" evidence="1">
    <location>
        <begin position="12"/>
        <end position="32"/>
    </location>
</feature>
<dbReference type="Proteomes" id="UP000198287">
    <property type="component" value="Unassembled WGS sequence"/>
</dbReference>
<keyword evidence="1" id="KW-0812">Transmembrane</keyword>
<feature type="transmembrane region" description="Helical" evidence="1">
    <location>
        <begin position="73"/>
        <end position="96"/>
    </location>
</feature>
<dbReference type="EMBL" id="LNIX01000011">
    <property type="protein sequence ID" value="OXA48958.1"/>
    <property type="molecule type" value="Genomic_DNA"/>
</dbReference>